<gene>
    <name evidence="2" type="ORF">SAMN05216223_1223</name>
</gene>
<dbReference type="Gene3D" id="3.30.1310.10">
    <property type="entry name" value="Nucleoid-associated protein YbaB-like domain"/>
    <property type="match status" value="1"/>
</dbReference>
<evidence type="ECO:0000313" key="2">
    <source>
        <dbReference type="EMBL" id="SEG90517.1"/>
    </source>
</evidence>
<dbReference type="RefSeq" id="WP_103889928.1">
    <property type="nucleotide sequence ID" value="NZ_FNVU01000022.1"/>
</dbReference>
<evidence type="ECO:0008006" key="4">
    <source>
        <dbReference type="Google" id="ProtNLM"/>
    </source>
</evidence>
<dbReference type="InterPro" id="IPR036894">
    <property type="entry name" value="YbaB-like_sf"/>
</dbReference>
<proteinExistence type="predicted"/>
<keyword evidence="3" id="KW-1185">Reference proteome</keyword>
<dbReference type="GO" id="GO:0005829">
    <property type="term" value="C:cytosol"/>
    <property type="evidence" value="ECO:0007669"/>
    <property type="project" value="TreeGrafter"/>
</dbReference>
<dbReference type="Pfam" id="PF02575">
    <property type="entry name" value="YbaB_DNA_bd"/>
    <property type="match status" value="1"/>
</dbReference>
<dbReference type="InterPro" id="IPR004401">
    <property type="entry name" value="YbaB/EbfC"/>
</dbReference>
<sequence>MDLDDDATIRRLLTSTHQLQQDLVRAQDDAGALTVQGTAGGGLVRVTLNGKGTVEDLVISPVAADPGNARGLADLVVAAVRDARRTLAERHRARLLPVLESIRDELSDPAP</sequence>
<accession>A0A1H6DYW1</accession>
<dbReference type="SUPFAM" id="SSF82607">
    <property type="entry name" value="YbaB-like"/>
    <property type="match status" value="1"/>
</dbReference>
<dbReference type="EMBL" id="FNVU01000022">
    <property type="protein sequence ID" value="SEG90517.1"/>
    <property type="molecule type" value="Genomic_DNA"/>
</dbReference>
<dbReference type="NCBIfam" id="TIGR00103">
    <property type="entry name" value="DNA_YbaB_EbfC"/>
    <property type="match status" value="1"/>
</dbReference>
<keyword evidence="1" id="KW-0238">DNA-binding</keyword>
<name>A0A1H6DYW1_9ACTN</name>
<organism evidence="2 3">
    <name type="scientific">Actinacidiphila yanglinensis</name>
    <dbReference type="NCBI Taxonomy" id="310779"/>
    <lineage>
        <taxon>Bacteria</taxon>
        <taxon>Bacillati</taxon>
        <taxon>Actinomycetota</taxon>
        <taxon>Actinomycetes</taxon>
        <taxon>Kitasatosporales</taxon>
        <taxon>Streptomycetaceae</taxon>
        <taxon>Actinacidiphila</taxon>
    </lineage>
</organism>
<dbReference type="AlphaFoldDB" id="A0A1H6DYW1"/>
<protein>
    <recommendedName>
        <fullName evidence="4">Nucleoid-associated protein</fullName>
    </recommendedName>
</protein>
<dbReference type="GO" id="GO:0003677">
    <property type="term" value="F:DNA binding"/>
    <property type="evidence" value="ECO:0007669"/>
    <property type="project" value="UniProtKB-KW"/>
</dbReference>
<dbReference type="PANTHER" id="PTHR33449:SF1">
    <property type="entry name" value="NUCLEOID-ASSOCIATED PROTEIN YBAB"/>
    <property type="match status" value="1"/>
</dbReference>
<dbReference type="Proteomes" id="UP000236754">
    <property type="component" value="Unassembled WGS sequence"/>
</dbReference>
<dbReference type="PANTHER" id="PTHR33449">
    <property type="entry name" value="NUCLEOID-ASSOCIATED PROTEIN YBAB"/>
    <property type="match status" value="1"/>
</dbReference>
<dbReference type="OrthoDB" id="9809370at2"/>
<evidence type="ECO:0000313" key="3">
    <source>
        <dbReference type="Proteomes" id="UP000236754"/>
    </source>
</evidence>
<evidence type="ECO:0000256" key="1">
    <source>
        <dbReference type="ARBA" id="ARBA00023125"/>
    </source>
</evidence>
<reference evidence="2 3" key="1">
    <citation type="submission" date="2016-10" db="EMBL/GenBank/DDBJ databases">
        <authorList>
            <person name="de Groot N.N."/>
        </authorList>
    </citation>
    <scope>NUCLEOTIDE SEQUENCE [LARGE SCALE GENOMIC DNA]</scope>
    <source>
        <strain evidence="2 3">CGMCC 4.2023</strain>
    </source>
</reference>